<dbReference type="OrthoDB" id="10264196at2759"/>
<dbReference type="InterPro" id="IPR029066">
    <property type="entry name" value="PLP-binding_barrel"/>
</dbReference>
<dbReference type="InterPro" id="IPR011078">
    <property type="entry name" value="PyrdxlP_homeostasis"/>
</dbReference>
<evidence type="ECO:0000256" key="1">
    <source>
        <dbReference type="ARBA" id="ARBA00022898"/>
    </source>
</evidence>
<evidence type="ECO:0000313" key="3">
    <source>
        <dbReference type="EMBL" id="KAJ7305129.1"/>
    </source>
</evidence>
<evidence type="ECO:0000313" key="4">
    <source>
        <dbReference type="Proteomes" id="UP001142489"/>
    </source>
</evidence>
<gene>
    <name evidence="3" type="ORF">JRQ81_011000</name>
</gene>
<proteinExistence type="predicted"/>
<reference evidence="3" key="1">
    <citation type="journal article" date="2023" name="DNA Res.">
        <title>Chromosome-level genome assembly of Phrynocephalus forsythii using third-generation DNA sequencing and Hi-C analysis.</title>
        <authorList>
            <person name="Qi Y."/>
            <person name="Zhao W."/>
            <person name="Zhao Y."/>
            <person name="Niu C."/>
            <person name="Cao S."/>
            <person name="Zhang Y."/>
        </authorList>
    </citation>
    <scope>NUCLEOTIDE SEQUENCE</scope>
    <source>
        <tissue evidence="3">Muscle</tissue>
    </source>
</reference>
<name>A0A9Q0X9C1_9SAUR</name>
<keyword evidence="1" id="KW-0663">Pyridoxal phosphate</keyword>
<dbReference type="SUPFAM" id="SSF51419">
    <property type="entry name" value="PLP-binding barrel"/>
    <property type="match status" value="1"/>
</dbReference>
<evidence type="ECO:0000256" key="2">
    <source>
        <dbReference type="SAM" id="MobiDB-lite"/>
    </source>
</evidence>
<keyword evidence="4" id="KW-1185">Reference proteome</keyword>
<dbReference type="EMBL" id="JAPFRF010000022">
    <property type="protein sequence ID" value="KAJ7305129.1"/>
    <property type="molecule type" value="Genomic_DNA"/>
</dbReference>
<dbReference type="AlphaFoldDB" id="A0A9Q0X9C1"/>
<dbReference type="PANTHER" id="PTHR10146:SF14">
    <property type="entry name" value="PYRIDOXAL PHOSPHATE HOMEOSTASIS PROTEIN"/>
    <property type="match status" value="1"/>
</dbReference>
<sequence>MATFNDVLSLPVHQLLISLRQELCSKLNIPIEDVELSMGMSTDFQHAIEVGSTNVRIGSTIFGERDYTKKPSSDKTPREIKDKLENLTVQEH</sequence>
<comment type="caution">
    <text evidence="3">The sequence shown here is derived from an EMBL/GenBank/DDBJ whole genome shotgun (WGS) entry which is preliminary data.</text>
</comment>
<accession>A0A9Q0X9C1</accession>
<dbReference type="Proteomes" id="UP001142489">
    <property type="component" value="Unassembled WGS sequence"/>
</dbReference>
<dbReference type="PANTHER" id="PTHR10146">
    <property type="entry name" value="PROLINE SYNTHETASE CO-TRANSCRIBED BACTERIAL HOMOLOG PROTEIN"/>
    <property type="match status" value="1"/>
</dbReference>
<protein>
    <submittedName>
        <fullName evidence="3">Uncharacterized protein</fullName>
    </submittedName>
</protein>
<dbReference type="Gene3D" id="3.20.20.10">
    <property type="entry name" value="Alanine racemase"/>
    <property type="match status" value="1"/>
</dbReference>
<dbReference type="GO" id="GO:0030170">
    <property type="term" value="F:pyridoxal phosphate binding"/>
    <property type="evidence" value="ECO:0007669"/>
    <property type="project" value="InterPro"/>
</dbReference>
<feature type="region of interest" description="Disordered" evidence="2">
    <location>
        <begin position="65"/>
        <end position="92"/>
    </location>
</feature>
<organism evidence="3 4">
    <name type="scientific">Phrynocephalus forsythii</name>
    <dbReference type="NCBI Taxonomy" id="171643"/>
    <lineage>
        <taxon>Eukaryota</taxon>
        <taxon>Metazoa</taxon>
        <taxon>Chordata</taxon>
        <taxon>Craniata</taxon>
        <taxon>Vertebrata</taxon>
        <taxon>Euteleostomi</taxon>
        <taxon>Lepidosauria</taxon>
        <taxon>Squamata</taxon>
        <taxon>Bifurcata</taxon>
        <taxon>Unidentata</taxon>
        <taxon>Episquamata</taxon>
        <taxon>Toxicofera</taxon>
        <taxon>Iguania</taxon>
        <taxon>Acrodonta</taxon>
        <taxon>Agamidae</taxon>
        <taxon>Agaminae</taxon>
        <taxon>Phrynocephalus</taxon>
    </lineage>
</organism>